<dbReference type="InterPro" id="IPR001789">
    <property type="entry name" value="Sig_transdc_resp-reg_receiver"/>
</dbReference>
<gene>
    <name evidence="4" type="ORF">KDH_60570</name>
</gene>
<dbReference type="Proteomes" id="UP001344906">
    <property type="component" value="Unassembled WGS sequence"/>
</dbReference>
<sequence>MNSTRDVLIADDDPAVVEAMSSIFEDAGYTIRNLREDETLETLQEDLPKVLLLDIWMSGKDGRDICKRLKSQPATQHLPIILISANNNIQRIATEVGADDYLAKPSSMAEILTKVEKYLKS</sequence>
<evidence type="ECO:0000313" key="4">
    <source>
        <dbReference type="EMBL" id="GLV59230.1"/>
    </source>
</evidence>
<accession>A0ABQ6G044</accession>
<dbReference type="PANTHER" id="PTHR44591:SF3">
    <property type="entry name" value="RESPONSE REGULATORY DOMAIN-CONTAINING PROTEIN"/>
    <property type="match status" value="1"/>
</dbReference>
<dbReference type="SMART" id="SM00448">
    <property type="entry name" value="REC"/>
    <property type="match status" value="1"/>
</dbReference>
<dbReference type="SUPFAM" id="SSF52172">
    <property type="entry name" value="CheY-like"/>
    <property type="match status" value="1"/>
</dbReference>
<evidence type="ECO:0000313" key="5">
    <source>
        <dbReference type="Proteomes" id="UP001344906"/>
    </source>
</evidence>
<feature type="modified residue" description="4-aspartylphosphate" evidence="2">
    <location>
        <position position="54"/>
    </location>
</feature>
<dbReference type="Gene3D" id="3.40.50.2300">
    <property type="match status" value="1"/>
</dbReference>
<name>A0ABQ6G044_9CHLR</name>
<reference evidence="4 5" key="1">
    <citation type="submission" date="2023-02" db="EMBL/GenBank/DDBJ databases">
        <title>Dictyobacter halimunensis sp. nov., a new member of the class Ktedonobacteria from forest soil in a geothermal area.</title>
        <authorList>
            <person name="Rachmania M.K."/>
            <person name="Ningsih F."/>
            <person name="Sakai Y."/>
            <person name="Yabe S."/>
            <person name="Yokota A."/>
            <person name="Sjamsuridzal W."/>
        </authorList>
    </citation>
    <scope>NUCLEOTIDE SEQUENCE [LARGE SCALE GENOMIC DNA]</scope>
    <source>
        <strain evidence="4 5">S3.2.2.5</strain>
    </source>
</reference>
<evidence type="ECO:0000256" key="2">
    <source>
        <dbReference type="PROSITE-ProRule" id="PRU00169"/>
    </source>
</evidence>
<keyword evidence="1 2" id="KW-0597">Phosphoprotein</keyword>
<dbReference type="InterPro" id="IPR011006">
    <property type="entry name" value="CheY-like_superfamily"/>
</dbReference>
<dbReference type="PANTHER" id="PTHR44591">
    <property type="entry name" value="STRESS RESPONSE REGULATOR PROTEIN 1"/>
    <property type="match status" value="1"/>
</dbReference>
<comment type="caution">
    <text evidence="4">The sequence shown here is derived from an EMBL/GenBank/DDBJ whole genome shotgun (WGS) entry which is preliminary data.</text>
</comment>
<feature type="domain" description="Response regulatory" evidence="3">
    <location>
        <begin position="6"/>
        <end position="119"/>
    </location>
</feature>
<protein>
    <recommendedName>
        <fullName evidence="3">Response regulatory domain-containing protein</fullName>
    </recommendedName>
</protein>
<dbReference type="InterPro" id="IPR050595">
    <property type="entry name" value="Bact_response_regulator"/>
</dbReference>
<dbReference type="EMBL" id="BSRI01000002">
    <property type="protein sequence ID" value="GLV59230.1"/>
    <property type="molecule type" value="Genomic_DNA"/>
</dbReference>
<evidence type="ECO:0000256" key="1">
    <source>
        <dbReference type="ARBA" id="ARBA00022553"/>
    </source>
</evidence>
<keyword evidence="5" id="KW-1185">Reference proteome</keyword>
<dbReference type="RefSeq" id="WP_338255772.1">
    <property type="nucleotide sequence ID" value="NZ_BSRI01000002.1"/>
</dbReference>
<dbReference type="PROSITE" id="PS50110">
    <property type="entry name" value="RESPONSE_REGULATORY"/>
    <property type="match status" value="1"/>
</dbReference>
<dbReference type="Pfam" id="PF00072">
    <property type="entry name" value="Response_reg"/>
    <property type="match status" value="1"/>
</dbReference>
<proteinExistence type="predicted"/>
<evidence type="ECO:0000259" key="3">
    <source>
        <dbReference type="PROSITE" id="PS50110"/>
    </source>
</evidence>
<organism evidence="4 5">
    <name type="scientific">Dictyobacter halimunensis</name>
    <dbReference type="NCBI Taxonomy" id="3026934"/>
    <lineage>
        <taxon>Bacteria</taxon>
        <taxon>Bacillati</taxon>
        <taxon>Chloroflexota</taxon>
        <taxon>Ktedonobacteria</taxon>
        <taxon>Ktedonobacterales</taxon>
        <taxon>Dictyobacteraceae</taxon>
        <taxon>Dictyobacter</taxon>
    </lineage>
</organism>